<dbReference type="Pfam" id="PF24336">
    <property type="entry name" value="DUF7504"/>
    <property type="match status" value="1"/>
</dbReference>
<dbReference type="Proteomes" id="UP000236584">
    <property type="component" value="Chromosome"/>
</dbReference>
<reference evidence="1 2" key="1">
    <citation type="submission" date="2018-01" db="EMBL/GenBank/DDBJ databases">
        <title>Complete genome sequence of Salinigranum rubrum GX10T, an extremely halophilic archaeon isolated from a marine solar saltern.</title>
        <authorList>
            <person name="Han S."/>
        </authorList>
    </citation>
    <scope>NUCLEOTIDE SEQUENCE [LARGE SCALE GENOMIC DNA]</scope>
    <source>
        <strain evidence="1 2">GX10</strain>
    </source>
</reference>
<dbReference type="KEGG" id="srub:C2R22_02870"/>
<keyword evidence="2" id="KW-1185">Reference proteome</keyword>
<organism evidence="1 2">
    <name type="scientific">Salinigranum rubrum</name>
    <dbReference type="NCBI Taxonomy" id="755307"/>
    <lineage>
        <taxon>Archaea</taxon>
        <taxon>Methanobacteriati</taxon>
        <taxon>Methanobacteriota</taxon>
        <taxon>Stenosarchaea group</taxon>
        <taxon>Halobacteria</taxon>
        <taxon>Halobacteriales</taxon>
        <taxon>Haloferacaceae</taxon>
        <taxon>Salinigranum</taxon>
    </lineage>
</organism>
<evidence type="ECO:0000313" key="1">
    <source>
        <dbReference type="EMBL" id="AUV80727.1"/>
    </source>
</evidence>
<protein>
    <recommendedName>
        <fullName evidence="3">KaiC-like domain-containing protein</fullName>
    </recommendedName>
</protein>
<sequence>MDHLDIPSEPSTLSAVVGDATSALLVGPTGDDRVTATAVSFLASPEPTTNHVHWATMLRSPADAARTWADHATAPPDSLTLVEVGETRRSFGGNGEVVDGDEPSYTTARVESPSDLTTLGLRLTEGLASPSTGRHRIWFESLSTLLQFVPPADAFRFVHTLTGHLAGAEAAVWFHLDPALHDPREIHTFLSVCDAQIRVDVGGDELVVERR</sequence>
<dbReference type="InterPro" id="IPR055927">
    <property type="entry name" value="DUF7504"/>
</dbReference>
<proteinExistence type="predicted"/>
<evidence type="ECO:0000313" key="2">
    <source>
        <dbReference type="Proteomes" id="UP000236584"/>
    </source>
</evidence>
<accession>A0A2I8VFL8</accession>
<name>A0A2I8VFL8_9EURY</name>
<dbReference type="EMBL" id="CP026309">
    <property type="protein sequence ID" value="AUV80727.1"/>
    <property type="molecule type" value="Genomic_DNA"/>
</dbReference>
<evidence type="ECO:0008006" key="3">
    <source>
        <dbReference type="Google" id="ProtNLM"/>
    </source>
</evidence>
<dbReference type="AlphaFoldDB" id="A0A2I8VFL8"/>
<gene>
    <name evidence="1" type="ORF">C2R22_02870</name>
</gene>